<protein>
    <submittedName>
        <fullName evidence="1">Uncharacterized protein</fullName>
    </submittedName>
</protein>
<dbReference type="AlphaFoldDB" id="A0A182M4X6"/>
<keyword evidence="2" id="KW-1185">Reference proteome</keyword>
<evidence type="ECO:0000313" key="1">
    <source>
        <dbReference type="EnsemblMetazoa" id="ACUA009558-PA"/>
    </source>
</evidence>
<dbReference type="EMBL" id="AXCM01004514">
    <property type="status" value="NOT_ANNOTATED_CDS"/>
    <property type="molecule type" value="Genomic_DNA"/>
</dbReference>
<dbReference type="EnsemblMetazoa" id="ACUA009558-RA">
    <property type="protein sequence ID" value="ACUA009558-PA"/>
    <property type="gene ID" value="ACUA009558"/>
</dbReference>
<reference evidence="1" key="2">
    <citation type="submission" date="2020-05" db="UniProtKB">
        <authorList>
            <consortium name="EnsemblMetazoa"/>
        </authorList>
    </citation>
    <scope>IDENTIFICATION</scope>
    <source>
        <strain evidence="1">A-37</strain>
    </source>
</reference>
<reference evidence="2" key="1">
    <citation type="submission" date="2013-09" db="EMBL/GenBank/DDBJ databases">
        <title>The Genome Sequence of Anopheles culicifacies species A.</title>
        <authorList>
            <consortium name="The Broad Institute Genomics Platform"/>
            <person name="Neafsey D.E."/>
            <person name="Besansky N."/>
            <person name="Howell P."/>
            <person name="Walton C."/>
            <person name="Young S.K."/>
            <person name="Zeng Q."/>
            <person name="Gargeya S."/>
            <person name="Fitzgerald M."/>
            <person name="Haas B."/>
            <person name="Abouelleil A."/>
            <person name="Allen A.W."/>
            <person name="Alvarado L."/>
            <person name="Arachchi H.M."/>
            <person name="Berlin A.M."/>
            <person name="Chapman S.B."/>
            <person name="Gainer-Dewar J."/>
            <person name="Goldberg J."/>
            <person name="Griggs A."/>
            <person name="Gujja S."/>
            <person name="Hansen M."/>
            <person name="Howarth C."/>
            <person name="Imamovic A."/>
            <person name="Ireland A."/>
            <person name="Larimer J."/>
            <person name="McCowan C."/>
            <person name="Murphy C."/>
            <person name="Pearson M."/>
            <person name="Poon T.W."/>
            <person name="Priest M."/>
            <person name="Roberts A."/>
            <person name="Saif S."/>
            <person name="Shea T."/>
            <person name="Sisk P."/>
            <person name="Sykes S."/>
            <person name="Wortman J."/>
            <person name="Nusbaum C."/>
            <person name="Birren B."/>
        </authorList>
    </citation>
    <scope>NUCLEOTIDE SEQUENCE [LARGE SCALE GENOMIC DNA]</scope>
    <source>
        <strain evidence="2">A-37</strain>
    </source>
</reference>
<dbReference type="EMBL" id="AXCM01004515">
    <property type="status" value="NOT_ANNOTATED_CDS"/>
    <property type="molecule type" value="Genomic_DNA"/>
</dbReference>
<dbReference type="Proteomes" id="UP000075883">
    <property type="component" value="Unassembled WGS sequence"/>
</dbReference>
<organism evidence="1 2">
    <name type="scientific">Anopheles culicifacies</name>
    <dbReference type="NCBI Taxonomy" id="139723"/>
    <lineage>
        <taxon>Eukaryota</taxon>
        <taxon>Metazoa</taxon>
        <taxon>Ecdysozoa</taxon>
        <taxon>Arthropoda</taxon>
        <taxon>Hexapoda</taxon>
        <taxon>Insecta</taxon>
        <taxon>Pterygota</taxon>
        <taxon>Neoptera</taxon>
        <taxon>Endopterygota</taxon>
        <taxon>Diptera</taxon>
        <taxon>Nematocera</taxon>
        <taxon>Culicoidea</taxon>
        <taxon>Culicidae</taxon>
        <taxon>Anophelinae</taxon>
        <taxon>Anopheles</taxon>
        <taxon>culicifacies species complex</taxon>
    </lineage>
</organism>
<name>A0A182M4X6_9DIPT</name>
<proteinExistence type="predicted"/>
<accession>A0A182M4X6</accession>
<sequence length="176" mass="19401">MIAAAVVSCPSNMNVSTSSRMPSSSICCLASAASNGVQCEACHNGLQHYHLSAIGKVIQLAYEFIALLLEDGEKFRQYVEVEGRCQYAASLLPFGALAAQQTIAHERMEKFVQDALSGVLRAGEDLFRFPDAGHVQYHFAIDPLSIGRPETGCILTRISKRLYFQSAELQEYFAYR</sequence>
<dbReference type="VEuPathDB" id="VectorBase:ACUA009558"/>
<evidence type="ECO:0000313" key="2">
    <source>
        <dbReference type="Proteomes" id="UP000075883"/>
    </source>
</evidence>